<name>A0A0M2HP50_9MICO</name>
<dbReference type="Proteomes" id="UP000033900">
    <property type="component" value="Unassembled WGS sequence"/>
</dbReference>
<dbReference type="AlphaFoldDB" id="A0A0M2HP50"/>
<comment type="caution">
    <text evidence="1">The sequence shown here is derived from an EMBL/GenBank/DDBJ whole genome shotgun (WGS) entry which is preliminary data.</text>
</comment>
<gene>
    <name evidence="1" type="ORF">RS84_02864</name>
</gene>
<keyword evidence="2" id="KW-1185">Reference proteome</keyword>
<dbReference type="PATRIC" id="fig|273678.4.peg.2865"/>
<sequence>MTFNTSQTGGNANTRVDELLRFGMEMFNRADMYVSPSKLSKLVRPVLRDAGYERARAEIVAYFDRCAEREIASYERALLTSSIHNIAYVGEKKKAPEALAGYGSE</sequence>
<organism evidence="1 2">
    <name type="scientific">Microbacterium hydrocarbonoxydans</name>
    <dbReference type="NCBI Taxonomy" id="273678"/>
    <lineage>
        <taxon>Bacteria</taxon>
        <taxon>Bacillati</taxon>
        <taxon>Actinomycetota</taxon>
        <taxon>Actinomycetes</taxon>
        <taxon>Micrococcales</taxon>
        <taxon>Microbacteriaceae</taxon>
        <taxon>Microbacterium</taxon>
    </lineage>
</organism>
<evidence type="ECO:0000313" key="2">
    <source>
        <dbReference type="Proteomes" id="UP000033900"/>
    </source>
</evidence>
<reference evidence="1 2" key="1">
    <citation type="submission" date="2015-02" db="EMBL/GenBank/DDBJ databases">
        <title>Draft genome sequences of ten Microbacterium spp. with emphasis on heavy metal contaminated environments.</title>
        <authorList>
            <person name="Corretto E."/>
        </authorList>
    </citation>
    <scope>NUCLEOTIDE SEQUENCE [LARGE SCALE GENOMIC DNA]</scope>
    <source>
        <strain evidence="1 2">SA35</strain>
    </source>
</reference>
<dbReference type="OrthoDB" id="9909023at2"/>
<accession>A0A0M2HP50</accession>
<dbReference type="STRING" id="273678.RS84_02864"/>
<evidence type="ECO:0000313" key="1">
    <source>
        <dbReference type="EMBL" id="KJL46237.1"/>
    </source>
</evidence>
<protein>
    <submittedName>
        <fullName evidence="1">Uncharacterized protein</fullName>
    </submittedName>
</protein>
<dbReference type="EMBL" id="JYJB01000010">
    <property type="protein sequence ID" value="KJL46237.1"/>
    <property type="molecule type" value="Genomic_DNA"/>
</dbReference>
<dbReference type="RefSeq" id="WP_045258450.1">
    <property type="nucleotide sequence ID" value="NZ_JYJB01000010.1"/>
</dbReference>
<proteinExistence type="predicted"/>